<proteinExistence type="predicted"/>
<reference evidence="4" key="2">
    <citation type="journal article" date="2019" name="Int. J. Syst. Evol. Microbiol.">
        <title>The Global Catalogue of Microorganisms (GCM) 10K type strain sequencing project: providing services to taxonomists for standard genome sequencing and annotation.</title>
        <authorList>
            <consortium name="The Broad Institute Genomics Platform"/>
            <consortium name="The Broad Institute Genome Sequencing Center for Infectious Disease"/>
            <person name="Wu L."/>
            <person name="Ma J."/>
        </authorList>
    </citation>
    <scope>NUCLEOTIDE SEQUENCE [LARGE SCALE GENOMIC DNA]</scope>
    <source>
        <strain evidence="4">NBRC 107715</strain>
    </source>
</reference>
<reference evidence="2" key="4">
    <citation type="submission" date="2023-01" db="EMBL/GenBank/DDBJ databases">
        <title>Draft genome sequence of Methylobacterium oxalidis strain NBRC 107715.</title>
        <authorList>
            <person name="Sun Q."/>
            <person name="Mori K."/>
        </authorList>
    </citation>
    <scope>NUCLEOTIDE SEQUENCE</scope>
    <source>
        <strain evidence="2">NBRC 107715</strain>
    </source>
</reference>
<dbReference type="Proteomes" id="UP000321960">
    <property type="component" value="Unassembled WGS sequence"/>
</dbReference>
<gene>
    <name evidence="2" type="ORF">GCM10007888_38770</name>
    <name evidence="1" type="ORF">MOX02_44930</name>
</gene>
<evidence type="ECO:0000313" key="2">
    <source>
        <dbReference type="EMBL" id="GLS65495.1"/>
    </source>
</evidence>
<comment type="caution">
    <text evidence="1">The sequence shown here is derived from an EMBL/GenBank/DDBJ whole genome shotgun (WGS) entry which is preliminary data.</text>
</comment>
<dbReference type="AlphaFoldDB" id="A0A512J969"/>
<reference evidence="2" key="1">
    <citation type="journal article" date="2014" name="Int. J. Syst. Evol. Microbiol.">
        <title>Complete genome of a new Firmicutes species belonging to the dominant human colonic microbiota ('Ruminococcus bicirculans') reveals two chromosomes and a selective capacity to utilize plant glucans.</title>
        <authorList>
            <consortium name="NISC Comparative Sequencing Program"/>
            <person name="Wegmann U."/>
            <person name="Louis P."/>
            <person name="Goesmann A."/>
            <person name="Henrissat B."/>
            <person name="Duncan S.H."/>
            <person name="Flint H.J."/>
        </authorList>
    </citation>
    <scope>NUCLEOTIDE SEQUENCE</scope>
    <source>
        <strain evidence="2">NBRC 107715</strain>
    </source>
</reference>
<protein>
    <submittedName>
        <fullName evidence="1">Uncharacterized protein</fullName>
    </submittedName>
</protein>
<dbReference type="OrthoDB" id="9837444at2"/>
<evidence type="ECO:0000313" key="4">
    <source>
        <dbReference type="Proteomes" id="UP001156856"/>
    </source>
</evidence>
<keyword evidence="4" id="KW-1185">Reference proteome</keyword>
<dbReference type="RefSeq" id="WP_147028006.1">
    <property type="nucleotide sequence ID" value="NZ_BJZU01000104.1"/>
</dbReference>
<dbReference type="Proteomes" id="UP001156856">
    <property type="component" value="Unassembled WGS sequence"/>
</dbReference>
<reference evidence="1 3" key="3">
    <citation type="submission" date="2019-07" db="EMBL/GenBank/DDBJ databases">
        <title>Whole genome shotgun sequence of Methylobacterium oxalidis NBRC 107715.</title>
        <authorList>
            <person name="Hosoyama A."/>
            <person name="Uohara A."/>
            <person name="Ohji S."/>
            <person name="Ichikawa N."/>
        </authorList>
    </citation>
    <scope>NUCLEOTIDE SEQUENCE [LARGE SCALE GENOMIC DNA]</scope>
    <source>
        <strain evidence="1 3">NBRC 107715</strain>
    </source>
</reference>
<dbReference type="EMBL" id="BJZU01000104">
    <property type="protein sequence ID" value="GEP06455.1"/>
    <property type="molecule type" value="Genomic_DNA"/>
</dbReference>
<name>A0A512J969_9HYPH</name>
<evidence type="ECO:0000313" key="1">
    <source>
        <dbReference type="EMBL" id="GEP06455.1"/>
    </source>
</evidence>
<evidence type="ECO:0000313" key="3">
    <source>
        <dbReference type="Proteomes" id="UP000321960"/>
    </source>
</evidence>
<organism evidence="1 3">
    <name type="scientific">Methylobacterium oxalidis</name>
    <dbReference type="NCBI Taxonomy" id="944322"/>
    <lineage>
        <taxon>Bacteria</taxon>
        <taxon>Pseudomonadati</taxon>
        <taxon>Pseudomonadota</taxon>
        <taxon>Alphaproteobacteria</taxon>
        <taxon>Hyphomicrobiales</taxon>
        <taxon>Methylobacteriaceae</taxon>
        <taxon>Methylobacterium</taxon>
    </lineage>
</organism>
<sequence length="127" mass="13875">MARETIQARQRALIQNLRTASDIVAAAERDIDRLIERLAQGDLAGIGRKPIDELALKQAVAALGHARVQRAKLREVLLDAAVGLDADDEDDLSVALRDLFDRLTAPTHYDEAREHGLGYAQLLGGRA</sequence>
<dbReference type="EMBL" id="BSPK01000072">
    <property type="protein sequence ID" value="GLS65495.1"/>
    <property type="molecule type" value="Genomic_DNA"/>
</dbReference>
<accession>A0A512J969</accession>